<organism evidence="9 10">
    <name type="scientific">Anolis carolinensis</name>
    <name type="common">Green anole</name>
    <name type="synonym">American chameleon</name>
    <dbReference type="NCBI Taxonomy" id="28377"/>
    <lineage>
        <taxon>Eukaryota</taxon>
        <taxon>Metazoa</taxon>
        <taxon>Chordata</taxon>
        <taxon>Craniata</taxon>
        <taxon>Vertebrata</taxon>
        <taxon>Euteleostomi</taxon>
        <taxon>Lepidosauria</taxon>
        <taxon>Squamata</taxon>
        <taxon>Bifurcata</taxon>
        <taxon>Unidentata</taxon>
        <taxon>Episquamata</taxon>
        <taxon>Toxicofera</taxon>
        <taxon>Iguania</taxon>
        <taxon>Dactyloidae</taxon>
        <taxon>Anolis</taxon>
    </lineage>
</organism>
<reference evidence="9" key="1">
    <citation type="submission" date="2009-12" db="EMBL/GenBank/DDBJ databases">
        <title>The Genome Sequence of Anolis carolinensis (Green Anole Lizard).</title>
        <authorList>
            <consortium name="The Genome Sequencing Platform"/>
            <person name="Di Palma F."/>
            <person name="Alfoldi J."/>
            <person name="Heiman D."/>
            <person name="Young S."/>
            <person name="Grabherr M."/>
            <person name="Johnson J."/>
            <person name="Lander E.S."/>
            <person name="Lindblad-Toh K."/>
        </authorList>
    </citation>
    <scope>NUCLEOTIDE SEQUENCE [LARGE SCALE GENOMIC DNA]</scope>
    <source>
        <strain evidence="9">JBL SC #1</strain>
    </source>
</reference>
<evidence type="ECO:0000256" key="1">
    <source>
        <dbReference type="ARBA" id="ARBA00004110"/>
    </source>
</evidence>
<dbReference type="GO" id="GO:0140608">
    <property type="term" value="F:cysteine-type endopeptidase activator activity"/>
    <property type="evidence" value="ECO:0000318"/>
    <property type="project" value="GO_Central"/>
</dbReference>
<feature type="domain" description="Pyrin" evidence="8">
    <location>
        <begin position="1"/>
        <end position="98"/>
    </location>
</feature>
<dbReference type="InterPro" id="IPR004020">
    <property type="entry name" value="DAPIN"/>
</dbReference>
<dbReference type="Bgee" id="ENSACAG00000006690">
    <property type="expression patterns" value="Expressed in lung and 13 other cell types or tissues"/>
</dbReference>
<dbReference type="GO" id="GO:0072559">
    <property type="term" value="C:NLRP3 inflammasome complex"/>
    <property type="evidence" value="ECO:0000318"/>
    <property type="project" value="GO_Central"/>
</dbReference>
<dbReference type="GO" id="GO:0097193">
    <property type="term" value="P:intrinsic apoptotic signaling pathway"/>
    <property type="evidence" value="ECO:0000318"/>
    <property type="project" value="GO_Central"/>
</dbReference>
<evidence type="ECO:0000256" key="5">
    <source>
        <dbReference type="ARBA" id="ARBA00023198"/>
    </source>
</evidence>
<gene>
    <name evidence="9" type="primary">PYCARD</name>
</gene>
<dbReference type="Pfam" id="PF02758">
    <property type="entry name" value="PYRIN"/>
    <property type="match status" value="1"/>
</dbReference>
<dbReference type="InParanoid" id="A0A803TTB5"/>
<evidence type="ECO:0000259" key="8">
    <source>
        <dbReference type="PROSITE" id="PS50824"/>
    </source>
</evidence>
<dbReference type="PANTHER" id="PTHR46985">
    <property type="entry name" value="NACHT, LRR AND PYD DOMAINS-CONTAINING PROTEIN 1"/>
    <property type="match status" value="1"/>
</dbReference>
<dbReference type="PROSITE" id="PS50824">
    <property type="entry name" value="DAPIN"/>
    <property type="match status" value="1"/>
</dbReference>
<dbReference type="PANTHER" id="PTHR46985:SF2">
    <property type="entry name" value="APOPTOSIS-ASSOCIATED SPECK-LIKE PROTEIN CONTAINING A CARD"/>
    <property type="match status" value="1"/>
</dbReference>
<dbReference type="AlphaFoldDB" id="A0A803TTB5"/>
<protein>
    <submittedName>
        <fullName evidence="9">PYD and CARD domain containing</fullName>
    </submittedName>
</protein>
<dbReference type="PROSITE" id="PS50209">
    <property type="entry name" value="CARD"/>
    <property type="match status" value="1"/>
</dbReference>
<keyword evidence="4" id="KW-0391">Immunity</keyword>
<evidence type="ECO:0000256" key="4">
    <source>
        <dbReference type="ARBA" id="ARBA00022859"/>
    </source>
</evidence>
<dbReference type="Proteomes" id="UP000001646">
    <property type="component" value="Unplaced"/>
</dbReference>
<dbReference type="Ensembl" id="ENSACAT00000051435.1">
    <property type="protein sequence ID" value="ENSACAP00000038455.1"/>
    <property type="gene ID" value="ENSACAG00000006690.3"/>
</dbReference>
<dbReference type="Pfam" id="PF00619">
    <property type="entry name" value="CARD"/>
    <property type="match status" value="1"/>
</dbReference>
<feature type="domain" description="CARD" evidence="7">
    <location>
        <begin position="109"/>
        <end position="197"/>
    </location>
</feature>
<comment type="subcellular location">
    <subcellularLocation>
        <location evidence="1">Inflammasome</location>
    </subcellularLocation>
</comment>
<keyword evidence="6" id="KW-1271">Inflammasome</keyword>
<evidence type="ECO:0000256" key="6">
    <source>
        <dbReference type="ARBA" id="ARBA00023233"/>
    </source>
</evidence>
<reference evidence="9" key="3">
    <citation type="submission" date="2025-09" db="UniProtKB">
        <authorList>
            <consortium name="Ensembl"/>
        </authorList>
    </citation>
    <scope>IDENTIFICATION</scope>
</reference>
<keyword evidence="2" id="KW-0963">Cytoplasm</keyword>
<proteinExistence type="predicted"/>
<dbReference type="FunFam" id="1.10.533.10:FF:000013">
    <property type="entry name" value="Apoptosis-associated speck-like protein containing a CARD"/>
    <property type="match status" value="1"/>
</dbReference>
<dbReference type="SUPFAM" id="SSF47986">
    <property type="entry name" value="DEATH domain"/>
    <property type="match status" value="2"/>
</dbReference>
<dbReference type="CDD" id="cd08330">
    <property type="entry name" value="CARD_ASC_NALP1"/>
    <property type="match status" value="1"/>
</dbReference>
<dbReference type="InterPro" id="IPR001315">
    <property type="entry name" value="CARD"/>
</dbReference>
<evidence type="ECO:0000259" key="7">
    <source>
        <dbReference type="PROSITE" id="PS50209"/>
    </source>
</evidence>
<dbReference type="GO" id="GO:0042981">
    <property type="term" value="P:regulation of apoptotic process"/>
    <property type="evidence" value="ECO:0007669"/>
    <property type="project" value="InterPro"/>
</dbReference>
<reference evidence="9" key="2">
    <citation type="submission" date="2025-08" db="UniProtKB">
        <authorList>
            <consortium name="Ensembl"/>
        </authorList>
    </citation>
    <scope>IDENTIFICATION</scope>
</reference>
<dbReference type="GO" id="GO:0038187">
    <property type="term" value="F:pattern recognition receptor activity"/>
    <property type="evidence" value="ECO:0000318"/>
    <property type="project" value="GO_Central"/>
</dbReference>
<dbReference type="InterPro" id="IPR051249">
    <property type="entry name" value="NLRP_Inflammasome"/>
</dbReference>
<sequence length="197" mass="22911">LGRWRLSLDRLLDALENLEEADLKRFKRKLNEFPVKKGYENIPKGRLEKADALDLAELLLSFYAEEYAEEVAIGVLEEINCKRQAEKLASLAGTSKEDMGGGGTFLQLGFSSRVHFIDRHREELIQRTPIDQVLDCLYGTVLTPEQYEKIRAKETNQEKMRELYYKIMPSWNNYCKDQLYVALKDKNPYLIEDLEGK</sequence>
<dbReference type="GeneTree" id="ENSGT00940000161873"/>
<accession>A0A803TTB5</accession>
<evidence type="ECO:0000256" key="3">
    <source>
        <dbReference type="ARBA" id="ARBA00022588"/>
    </source>
</evidence>
<evidence type="ECO:0000256" key="2">
    <source>
        <dbReference type="ARBA" id="ARBA00022490"/>
    </source>
</evidence>
<dbReference type="InterPro" id="IPR033516">
    <property type="entry name" value="CARD8/ASC/NALP1_CARD"/>
</dbReference>
<dbReference type="InterPro" id="IPR011029">
    <property type="entry name" value="DEATH-like_dom_sf"/>
</dbReference>
<dbReference type="GO" id="GO:0005634">
    <property type="term" value="C:nucleus"/>
    <property type="evidence" value="ECO:0000318"/>
    <property type="project" value="GO_Central"/>
</dbReference>
<dbReference type="SMART" id="SM01289">
    <property type="entry name" value="PYRIN"/>
    <property type="match status" value="1"/>
</dbReference>
<dbReference type="GO" id="GO:0002218">
    <property type="term" value="P:activation of innate immune response"/>
    <property type="evidence" value="ECO:0000318"/>
    <property type="project" value="GO_Central"/>
</dbReference>
<dbReference type="GO" id="GO:0045087">
    <property type="term" value="P:innate immune response"/>
    <property type="evidence" value="ECO:0007669"/>
    <property type="project" value="UniProtKB-KW"/>
</dbReference>
<evidence type="ECO:0000313" key="9">
    <source>
        <dbReference type="Ensembl" id="ENSACAP00000038455.1"/>
    </source>
</evidence>
<dbReference type="GO" id="GO:0006954">
    <property type="term" value="P:inflammatory response"/>
    <property type="evidence" value="ECO:0000318"/>
    <property type="project" value="GO_Central"/>
</dbReference>
<name>A0A803TTB5_ANOCA</name>
<dbReference type="Gene3D" id="1.10.533.10">
    <property type="entry name" value="Death Domain, Fas"/>
    <property type="match status" value="2"/>
</dbReference>
<keyword evidence="10" id="KW-1185">Reference proteome</keyword>
<keyword evidence="5" id="KW-0395">Inflammatory response</keyword>
<evidence type="ECO:0000313" key="10">
    <source>
        <dbReference type="Proteomes" id="UP000001646"/>
    </source>
</evidence>
<keyword evidence="3" id="KW-0399">Innate immunity</keyword>
<dbReference type="CDD" id="cd08321">
    <property type="entry name" value="Pyrin_ASC-like"/>
    <property type="match status" value="1"/>
</dbReference>